<dbReference type="InterPro" id="IPR009351">
    <property type="entry name" value="AlkZ-like"/>
</dbReference>
<dbReference type="PANTHER" id="PTHR38479:SF2">
    <property type="entry name" value="WINGED HELIX DNA-BINDING DOMAIN-CONTAINING PROTEIN"/>
    <property type="match status" value="1"/>
</dbReference>
<dbReference type="GO" id="GO:0003677">
    <property type="term" value="F:DNA binding"/>
    <property type="evidence" value="ECO:0007669"/>
    <property type="project" value="UniProtKB-KW"/>
</dbReference>
<protein>
    <submittedName>
        <fullName evidence="1">Winged helix DNA-binding domain-containing protein</fullName>
    </submittedName>
</protein>
<dbReference type="RefSeq" id="WP_252807398.1">
    <property type="nucleotide sequence ID" value="NZ_BAAABM010000045.1"/>
</dbReference>
<gene>
    <name evidence="1" type="ORF">GCM10010151_48650</name>
</gene>
<evidence type="ECO:0000313" key="1">
    <source>
        <dbReference type="EMBL" id="GAA0353370.1"/>
    </source>
</evidence>
<organism evidence="1 2">
    <name type="scientific">Actinoallomurus spadix</name>
    <dbReference type="NCBI Taxonomy" id="79912"/>
    <lineage>
        <taxon>Bacteria</taxon>
        <taxon>Bacillati</taxon>
        <taxon>Actinomycetota</taxon>
        <taxon>Actinomycetes</taxon>
        <taxon>Streptosporangiales</taxon>
        <taxon>Thermomonosporaceae</taxon>
        <taxon>Actinoallomurus</taxon>
    </lineage>
</organism>
<name>A0ABN0X2G8_9ACTN</name>
<dbReference type="Pfam" id="PF06224">
    <property type="entry name" value="AlkZ-like"/>
    <property type="match status" value="1"/>
</dbReference>
<proteinExistence type="predicted"/>
<keyword evidence="2" id="KW-1185">Reference proteome</keyword>
<comment type="caution">
    <text evidence="1">The sequence shown here is derived from an EMBL/GenBank/DDBJ whole genome shotgun (WGS) entry which is preliminary data.</text>
</comment>
<dbReference type="EMBL" id="BAAABM010000045">
    <property type="protein sequence ID" value="GAA0353370.1"/>
    <property type="molecule type" value="Genomic_DNA"/>
</dbReference>
<accession>A0ABN0X2G8</accession>
<evidence type="ECO:0000313" key="2">
    <source>
        <dbReference type="Proteomes" id="UP001501822"/>
    </source>
</evidence>
<dbReference type="Proteomes" id="UP001501822">
    <property type="component" value="Unassembled WGS sequence"/>
</dbReference>
<reference evidence="1 2" key="1">
    <citation type="journal article" date="2019" name="Int. J. Syst. Evol. Microbiol.">
        <title>The Global Catalogue of Microorganisms (GCM) 10K type strain sequencing project: providing services to taxonomists for standard genome sequencing and annotation.</title>
        <authorList>
            <consortium name="The Broad Institute Genomics Platform"/>
            <consortium name="The Broad Institute Genome Sequencing Center for Infectious Disease"/>
            <person name="Wu L."/>
            <person name="Ma J."/>
        </authorList>
    </citation>
    <scope>NUCLEOTIDE SEQUENCE [LARGE SCALE GENOMIC DNA]</scope>
    <source>
        <strain evidence="1 2">JCM 3146</strain>
    </source>
</reference>
<dbReference type="PANTHER" id="PTHR38479">
    <property type="entry name" value="LMO0824 PROTEIN"/>
    <property type="match status" value="1"/>
</dbReference>
<sequence>MTVRAIKAEERRARLGARHRLADPADTVVDVAQALVALHGTDPASVHLAAAARMRVPDVGAVERALYDDRLLLRMLAMRRTVFTVPAESAPVVQAACSDEVARRERRKTLRFIEQAGLGDDAWLREVEEATVAALRARGEAFAADLSADVPRLKERILLAEGKAYEARPTIANRVLLGLAAEGRVVRGRPRGSWTSSQFSWSPIEAWLPGGLPRVPAEEARAELVRRWLGAYGPGTVSDLKWWTGLTLTQVRKALERIAVARVELAGEDGYVLAEDVEPVPDPGPWVALLPALDPTVMGWAGRDWYLGGHGPLLFDRNGNAGPTVWCDGRVVGGWAQRADGEVVHRLLEDVGAEAAAAIAAEAARLTSWLGPVRLAPRARGRSPVEAELVA</sequence>
<keyword evidence="1" id="KW-0238">DNA-binding</keyword>